<accession>A0A0C3JFF8</accession>
<proteinExistence type="predicted"/>
<evidence type="ECO:0000256" key="1">
    <source>
        <dbReference type="SAM" id="SignalP"/>
    </source>
</evidence>
<keyword evidence="3" id="KW-1185">Reference proteome</keyword>
<dbReference type="InParanoid" id="A0A0C3JFF8"/>
<feature type="chain" id="PRO_5002166178" evidence="1">
    <location>
        <begin position="25"/>
        <end position="137"/>
    </location>
</feature>
<name>A0A0C3JFF8_PISTI</name>
<evidence type="ECO:0000313" key="2">
    <source>
        <dbReference type="EMBL" id="KIO07813.1"/>
    </source>
</evidence>
<sequence>MCMAFTRVSAIGTLKLFTYHLGACGGGGSDLEIWVDEKETSNGIWPGNGNMCWSSLVAIWPHHPLQHLSYCVITSFGVIRWATTGPSRDYQSMPYLLLWRIGIRTAPSGEGDVSYPFLWLPGRERHGVNEPEDTHHT</sequence>
<keyword evidence="1" id="KW-0732">Signal</keyword>
<evidence type="ECO:0000313" key="3">
    <source>
        <dbReference type="Proteomes" id="UP000054217"/>
    </source>
</evidence>
<dbReference type="Proteomes" id="UP000054217">
    <property type="component" value="Unassembled WGS sequence"/>
</dbReference>
<dbReference type="OrthoDB" id="10332201at2759"/>
<gene>
    <name evidence="2" type="ORF">M404DRAFT_397467</name>
</gene>
<organism evidence="2 3">
    <name type="scientific">Pisolithus tinctorius Marx 270</name>
    <dbReference type="NCBI Taxonomy" id="870435"/>
    <lineage>
        <taxon>Eukaryota</taxon>
        <taxon>Fungi</taxon>
        <taxon>Dikarya</taxon>
        <taxon>Basidiomycota</taxon>
        <taxon>Agaricomycotina</taxon>
        <taxon>Agaricomycetes</taxon>
        <taxon>Agaricomycetidae</taxon>
        <taxon>Boletales</taxon>
        <taxon>Sclerodermatineae</taxon>
        <taxon>Pisolithaceae</taxon>
        <taxon>Pisolithus</taxon>
    </lineage>
</organism>
<dbReference type="AlphaFoldDB" id="A0A0C3JFF8"/>
<reference evidence="3" key="2">
    <citation type="submission" date="2015-01" db="EMBL/GenBank/DDBJ databases">
        <title>Evolutionary Origins and Diversification of the Mycorrhizal Mutualists.</title>
        <authorList>
            <consortium name="DOE Joint Genome Institute"/>
            <consortium name="Mycorrhizal Genomics Consortium"/>
            <person name="Kohler A."/>
            <person name="Kuo A."/>
            <person name="Nagy L.G."/>
            <person name="Floudas D."/>
            <person name="Copeland A."/>
            <person name="Barry K.W."/>
            <person name="Cichocki N."/>
            <person name="Veneault-Fourrey C."/>
            <person name="LaButti K."/>
            <person name="Lindquist E.A."/>
            <person name="Lipzen A."/>
            <person name="Lundell T."/>
            <person name="Morin E."/>
            <person name="Murat C."/>
            <person name="Riley R."/>
            <person name="Ohm R."/>
            <person name="Sun H."/>
            <person name="Tunlid A."/>
            <person name="Henrissat B."/>
            <person name="Grigoriev I.V."/>
            <person name="Hibbett D.S."/>
            <person name="Martin F."/>
        </authorList>
    </citation>
    <scope>NUCLEOTIDE SEQUENCE [LARGE SCALE GENOMIC DNA]</scope>
    <source>
        <strain evidence="3">Marx 270</strain>
    </source>
</reference>
<dbReference type="HOGENOM" id="CLU_1865939_0_0_1"/>
<protein>
    <submittedName>
        <fullName evidence="2">Uncharacterized protein</fullName>
    </submittedName>
</protein>
<feature type="signal peptide" evidence="1">
    <location>
        <begin position="1"/>
        <end position="24"/>
    </location>
</feature>
<dbReference type="EMBL" id="KN831959">
    <property type="protein sequence ID" value="KIO07813.1"/>
    <property type="molecule type" value="Genomic_DNA"/>
</dbReference>
<reference evidence="2 3" key="1">
    <citation type="submission" date="2014-04" db="EMBL/GenBank/DDBJ databases">
        <authorList>
            <consortium name="DOE Joint Genome Institute"/>
            <person name="Kuo A."/>
            <person name="Kohler A."/>
            <person name="Costa M.D."/>
            <person name="Nagy L.G."/>
            <person name="Floudas D."/>
            <person name="Copeland A."/>
            <person name="Barry K.W."/>
            <person name="Cichocki N."/>
            <person name="Veneault-Fourrey C."/>
            <person name="LaButti K."/>
            <person name="Lindquist E.A."/>
            <person name="Lipzen A."/>
            <person name="Lundell T."/>
            <person name="Morin E."/>
            <person name="Murat C."/>
            <person name="Sun H."/>
            <person name="Tunlid A."/>
            <person name="Henrissat B."/>
            <person name="Grigoriev I.V."/>
            <person name="Hibbett D.S."/>
            <person name="Martin F."/>
            <person name="Nordberg H.P."/>
            <person name="Cantor M.N."/>
            <person name="Hua S.X."/>
        </authorList>
    </citation>
    <scope>NUCLEOTIDE SEQUENCE [LARGE SCALE GENOMIC DNA]</scope>
    <source>
        <strain evidence="2 3">Marx 270</strain>
    </source>
</reference>